<dbReference type="CDD" id="cd00761">
    <property type="entry name" value="Glyco_tranf_GTA_type"/>
    <property type="match status" value="1"/>
</dbReference>
<dbReference type="AlphaFoldDB" id="A0A081QW64"/>
<dbReference type="Proteomes" id="UP000028022">
    <property type="component" value="Unassembled WGS sequence"/>
</dbReference>
<dbReference type="Gene3D" id="3.90.550.10">
    <property type="entry name" value="Spore Coat Polysaccharide Biosynthesis Protein SpsA, Chain A"/>
    <property type="match status" value="1"/>
</dbReference>
<keyword evidence="2" id="KW-0808">Transferase</keyword>
<feature type="domain" description="Glycosyltransferase 2-like" evidence="1">
    <location>
        <begin position="7"/>
        <end position="128"/>
    </location>
</feature>
<gene>
    <name evidence="2" type="ORF">SK608_1607</name>
</gene>
<comment type="caution">
    <text evidence="2">The sequence shown here is derived from an EMBL/GenBank/DDBJ whole genome shotgun (WGS) entry which is preliminary data.</text>
</comment>
<accession>A0A081QW64</accession>
<proteinExistence type="predicted"/>
<dbReference type="Pfam" id="PF00535">
    <property type="entry name" value="Glycos_transf_2"/>
    <property type="match status" value="1"/>
</dbReference>
<name>A0A081QW64_STRMT</name>
<dbReference type="SUPFAM" id="SSF53448">
    <property type="entry name" value="Nucleotide-diphospho-sugar transferases"/>
    <property type="match status" value="1"/>
</dbReference>
<evidence type="ECO:0000259" key="1">
    <source>
        <dbReference type="Pfam" id="PF00535"/>
    </source>
</evidence>
<evidence type="ECO:0000313" key="3">
    <source>
        <dbReference type="Proteomes" id="UP000028022"/>
    </source>
</evidence>
<dbReference type="PANTHER" id="PTHR22916">
    <property type="entry name" value="GLYCOSYLTRANSFERASE"/>
    <property type="match status" value="1"/>
</dbReference>
<dbReference type="GO" id="GO:0016758">
    <property type="term" value="F:hexosyltransferase activity"/>
    <property type="evidence" value="ECO:0007669"/>
    <property type="project" value="UniProtKB-ARBA"/>
</dbReference>
<dbReference type="EMBL" id="JPFZ01000010">
    <property type="protein sequence ID" value="KEQ47187.1"/>
    <property type="molecule type" value="Genomic_DNA"/>
</dbReference>
<evidence type="ECO:0000313" key="2">
    <source>
        <dbReference type="EMBL" id="KEQ47187.1"/>
    </source>
</evidence>
<dbReference type="InterPro" id="IPR029044">
    <property type="entry name" value="Nucleotide-diphossugar_trans"/>
</dbReference>
<protein>
    <submittedName>
        <fullName evidence="2">Glycosyl transferase 2 family protein</fullName>
    </submittedName>
</protein>
<sequence>MNFPLISIIIPVYNVEAYIEHCIHNILSQTYSNLEIIIVNDGSPDDSIKIAKELTKDDPRFIYIDKENGGQSDARNVGLDCASGDYIFFCDPDDFMFEKSIENLYYASILTNADMVVGSFCHFKEGMFYLYNPDKDGEMLSRISAKEAIEGMDSMEDYPFLRYSAVWGKLFKKNLFETIRFPKGKYAEDQFIMWRLYLASDVIVRYQSDVYAYRVNYKGLTQNYNLSHLDFIEAIEERIHTLMKMPELDYPMELAFNQYKFALKRNLSMLEGKGFIKEEAELREKVEYADKGEYLFLKNIRE</sequence>
<dbReference type="PANTHER" id="PTHR22916:SF3">
    <property type="entry name" value="UDP-GLCNAC:BETAGAL BETA-1,3-N-ACETYLGLUCOSAMINYLTRANSFERASE-LIKE PROTEIN 1"/>
    <property type="match status" value="1"/>
</dbReference>
<organism evidence="2 3">
    <name type="scientific">Streptococcus mitis</name>
    <dbReference type="NCBI Taxonomy" id="28037"/>
    <lineage>
        <taxon>Bacteria</taxon>
        <taxon>Bacillati</taxon>
        <taxon>Bacillota</taxon>
        <taxon>Bacilli</taxon>
        <taxon>Lactobacillales</taxon>
        <taxon>Streptococcaceae</taxon>
        <taxon>Streptococcus</taxon>
        <taxon>Streptococcus mitis group</taxon>
    </lineage>
</organism>
<dbReference type="InterPro" id="IPR001173">
    <property type="entry name" value="Glyco_trans_2-like"/>
</dbReference>
<reference evidence="2 3" key="1">
    <citation type="submission" date="2014-05" db="EMBL/GenBank/DDBJ databases">
        <authorList>
            <person name="Daugherty S.C."/>
            <person name="Tallon L.J."/>
            <person name="Sadzewicz L."/>
            <person name="Kilian M."/>
            <person name="Tettelin H."/>
        </authorList>
    </citation>
    <scope>NUCLEOTIDE SEQUENCE [LARGE SCALE GENOMIC DNA]</scope>
    <source>
        <strain evidence="2 3">SK608</strain>
    </source>
</reference>